<keyword evidence="9" id="KW-1185">Reference proteome</keyword>
<comment type="subcellular location">
    <subcellularLocation>
        <location evidence="1">Mitochondrion inner membrane</location>
        <topology evidence="1">Multi-pass membrane protein</topology>
    </subcellularLocation>
</comment>
<dbReference type="OrthoDB" id="1913277at2759"/>
<evidence type="ECO:0000256" key="7">
    <source>
        <dbReference type="SAM" id="Phobius"/>
    </source>
</evidence>
<evidence type="ECO:0000256" key="1">
    <source>
        <dbReference type="ARBA" id="ARBA00004448"/>
    </source>
</evidence>
<feature type="transmembrane region" description="Helical" evidence="7">
    <location>
        <begin position="51"/>
        <end position="72"/>
    </location>
</feature>
<feature type="transmembrane region" description="Helical" evidence="7">
    <location>
        <begin position="21"/>
        <end position="39"/>
    </location>
</feature>
<comment type="caution">
    <text evidence="8">The sequence shown here is derived from an EMBL/GenBank/DDBJ whole genome shotgun (WGS) entry which is preliminary data.</text>
</comment>
<evidence type="ECO:0000256" key="5">
    <source>
        <dbReference type="ARBA" id="ARBA00023128"/>
    </source>
</evidence>
<dbReference type="InParanoid" id="A0A2N3NKP1"/>
<dbReference type="EMBL" id="NLAX01000002">
    <property type="protein sequence ID" value="PKS13000.1"/>
    <property type="molecule type" value="Genomic_DNA"/>
</dbReference>
<keyword evidence="4 7" id="KW-1133">Transmembrane helix</keyword>
<dbReference type="AlphaFoldDB" id="A0A2N3NKP1"/>
<reference evidence="8 9" key="1">
    <citation type="journal article" date="2017" name="G3 (Bethesda)">
        <title>First Draft Genome Sequence of the Pathogenic Fungus Lomentospora prolificans (Formerly Scedosporium prolificans).</title>
        <authorList>
            <person name="Luo R."/>
            <person name="Zimin A."/>
            <person name="Workman R."/>
            <person name="Fan Y."/>
            <person name="Pertea G."/>
            <person name="Grossman N."/>
            <person name="Wear M.P."/>
            <person name="Jia B."/>
            <person name="Miller H."/>
            <person name="Casadevall A."/>
            <person name="Timp W."/>
            <person name="Zhang S.X."/>
            <person name="Salzberg S.L."/>
        </authorList>
    </citation>
    <scope>NUCLEOTIDE SEQUENCE [LARGE SCALE GENOMIC DNA]</scope>
    <source>
        <strain evidence="8 9">JHH-5317</strain>
    </source>
</reference>
<dbReference type="VEuPathDB" id="FungiDB:jhhlp_000341"/>
<feature type="transmembrane region" description="Helical" evidence="7">
    <location>
        <begin position="108"/>
        <end position="127"/>
    </location>
</feature>
<keyword evidence="5" id="KW-0496">Mitochondrion</keyword>
<accession>A0A2N3NKP1</accession>
<dbReference type="STRING" id="41688.A0A2N3NKP1"/>
<dbReference type="GO" id="GO:0005743">
    <property type="term" value="C:mitochondrial inner membrane"/>
    <property type="evidence" value="ECO:0007669"/>
    <property type="project" value="UniProtKB-SubCell"/>
</dbReference>
<dbReference type="GO" id="GO:0006120">
    <property type="term" value="P:mitochondrial electron transport, NADH to ubiquinone"/>
    <property type="evidence" value="ECO:0007669"/>
    <property type="project" value="InterPro"/>
</dbReference>
<evidence type="ECO:0000313" key="8">
    <source>
        <dbReference type="EMBL" id="PKS13000.1"/>
    </source>
</evidence>
<sequence>MAPHSAAQAHYVPKDALREGVRYGAIGAGSGLFLSAIQNSLARRNLGMMTVFSRTGFFVGYSSVSIAALGFTKNAAANLREKDDHWNSVIGGAFCGAIAGISHKRFPVIVGCGAGLAALLGVFEYTGGRFDGYYTRRSEEDEFERKQRLRENRRRPIEETIRDVGEGRGICPPGYEERRRERIKEKYGFEINPVKATVD</sequence>
<evidence type="ECO:0008006" key="10">
    <source>
        <dbReference type="Google" id="ProtNLM"/>
    </source>
</evidence>
<gene>
    <name evidence="8" type="ORF">jhhlp_000341</name>
</gene>
<dbReference type="Proteomes" id="UP000233524">
    <property type="component" value="Unassembled WGS sequence"/>
</dbReference>
<keyword evidence="2 7" id="KW-0812">Transmembrane</keyword>
<evidence type="ECO:0000313" key="9">
    <source>
        <dbReference type="Proteomes" id="UP000233524"/>
    </source>
</evidence>
<evidence type="ECO:0000256" key="3">
    <source>
        <dbReference type="ARBA" id="ARBA00022792"/>
    </source>
</evidence>
<dbReference type="PANTHER" id="PTHR21382:SF1">
    <property type="entry name" value="NADH DEHYDROGENASE [UBIQUINONE] 1 ALPHA SUBCOMPLEX SUBUNIT 11"/>
    <property type="match status" value="1"/>
</dbReference>
<evidence type="ECO:0000256" key="4">
    <source>
        <dbReference type="ARBA" id="ARBA00022989"/>
    </source>
</evidence>
<keyword evidence="6 7" id="KW-0472">Membrane</keyword>
<dbReference type="InterPro" id="IPR039205">
    <property type="entry name" value="NDUFA11"/>
</dbReference>
<evidence type="ECO:0000256" key="6">
    <source>
        <dbReference type="ARBA" id="ARBA00023136"/>
    </source>
</evidence>
<evidence type="ECO:0000256" key="2">
    <source>
        <dbReference type="ARBA" id="ARBA00022692"/>
    </source>
</evidence>
<dbReference type="GO" id="GO:0045271">
    <property type="term" value="C:respiratory chain complex I"/>
    <property type="evidence" value="ECO:0007669"/>
    <property type="project" value="InterPro"/>
</dbReference>
<name>A0A2N3NKP1_9PEZI</name>
<dbReference type="PANTHER" id="PTHR21382">
    <property type="entry name" value="NADH-UBIQUINONE OXIDOREDUCTASE SUBUNIT"/>
    <property type="match status" value="1"/>
</dbReference>
<organism evidence="8 9">
    <name type="scientific">Lomentospora prolificans</name>
    <dbReference type="NCBI Taxonomy" id="41688"/>
    <lineage>
        <taxon>Eukaryota</taxon>
        <taxon>Fungi</taxon>
        <taxon>Dikarya</taxon>
        <taxon>Ascomycota</taxon>
        <taxon>Pezizomycotina</taxon>
        <taxon>Sordariomycetes</taxon>
        <taxon>Hypocreomycetidae</taxon>
        <taxon>Microascales</taxon>
        <taxon>Microascaceae</taxon>
        <taxon>Lomentospora</taxon>
    </lineage>
</organism>
<proteinExistence type="predicted"/>
<keyword evidence="3" id="KW-0999">Mitochondrion inner membrane</keyword>
<protein>
    <recommendedName>
        <fullName evidence="10">NADH dehydrogenase [ubiquinone] 1 alpha subcomplex subunit 11</fullName>
    </recommendedName>
</protein>